<keyword evidence="5" id="KW-0819">tRNA processing</keyword>
<dbReference type="EMBL" id="FPHB01000048">
    <property type="protein sequence ID" value="SFV61003.1"/>
    <property type="molecule type" value="Genomic_DNA"/>
</dbReference>
<evidence type="ECO:0000256" key="6">
    <source>
        <dbReference type="ARBA" id="ARBA00022741"/>
    </source>
</evidence>
<accession>A0A1W1C5K3</accession>
<evidence type="ECO:0000256" key="3">
    <source>
        <dbReference type="ARBA" id="ARBA00012665"/>
    </source>
</evidence>
<dbReference type="SUPFAM" id="SSF52540">
    <property type="entry name" value="P-loop containing nucleoside triphosphate hydrolases"/>
    <property type="match status" value="1"/>
</dbReference>
<sequence length="294" mass="33956">MNQVAIIGPTASGKSDLAIEVALKHNAYILSIDSLAIYKEADIVSAKPSKEELSIVPHFGIDELYIDEYFSVEIFLELYEDVKKRCETDGKNLVIVGGTSFYLKRLLEGLSPAPKVSIEVMQKVHKMLQDLKKAYAYLYEIDSDYMRKIAPNDRYRIEKALLIYEASKKSPSEWFMLHPPKPIIKDLDLYEIAVDRELLRQRITQRTKKMLQNGLIDEVCFLEQKYTQEPNPMKAIGIVETLEYLNGRLTKEELQEQIIIHTAQLAKRQQTFNKNQFTKKISKPLQELSKLLLQ</sequence>
<dbReference type="InterPro" id="IPR018022">
    <property type="entry name" value="IPT"/>
</dbReference>
<keyword evidence="6" id="KW-0547">Nucleotide-binding</keyword>
<gene>
    <name evidence="10" type="ORF">MNB_SM-7-829</name>
</gene>
<evidence type="ECO:0000256" key="5">
    <source>
        <dbReference type="ARBA" id="ARBA00022694"/>
    </source>
</evidence>
<dbReference type="PANTHER" id="PTHR11088:SF60">
    <property type="entry name" value="TRNA DIMETHYLALLYLTRANSFERASE"/>
    <property type="match status" value="1"/>
</dbReference>
<dbReference type="GO" id="GO:0005524">
    <property type="term" value="F:ATP binding"/>
    <property type="evidence" value="ECO:0007669"/>
    <property type="project" value="UniProtKB-KW"/>
</dbReference>
<dbReference type="HAMAP" id="MF_00185">
    <property type="entry name" value="IPP_trans"/>
    <property type="match status" value="1"/>
</dbReference>
<evidence type="ECO:0000313" key="10">
    <source>
        <dbReference type="EMBL" id="SFV61003.1"/>
    </source>
</evidence>
<dbReference type="EC" id="2.5.1.75" evidence="3"/>
<dbReference type="InterPro" id="IPR039657">
    <property type="entry name" value="Dimethylallyltransferase"/>
</dbReference>
<keyword evidence="7" id="KW-0067">ATP-binding</keyword>
<reference evidence="10" key="1">
    <citation type="submission" date="2016-10" db="EMBL/GenBank/DDBJ databases">
        <authorList>
            <person name="de Groot N.N."/>
        </authorList>
    </citation>
    <scope>NUCLEOTIDE SEQUENCE</scope>
</reference>
<organism evidence="10">
    <name type="scientific">hydrothermal vent metagenome</name>
    <dbReference type="NCBI Taxonomy" id="652676"/>
    <lineage>
        <taxon>unclassified sequences</taxon>
        <taxon>metagenomes</taxon>
        <taxon>ecological metagenomes</taxon>
    </lineage>
</organism>
<dbReference type="GO" id="GO:0052381">
    <property type="term" value="F:tRNA dimethylallyltransferase activity"/>
    <property type="evidence" value="ECO:0007669"/>
    <property type="project" value="UniProtKB-EC"/>
</dbReference>
<evidence type="ECO:0000256" key="4">
    <source>
        <dbReference type="ARBA" id="ARBA00022679"/>
    </source>
</evidence>
<keyword evidence="4 10" id="KW-0808">Transferase</keyword>
<dbReference type="AlphaFoldDB" id="A0A1W1C5K3"/>
<dbReference type="InterPro" id="IPR027417">
    <property type="entry name" value="P-loop_NTPase"/>
</dbReference>
<evidence type="ECO:0000256" key="9">
    <source>
        <dbReference type="ARBA" id="ARBA00049563"/>
    </source>
</evidence>
<proteinExistence type="inferred from homology"/>
<comment type="catalytic activity">
    <reaction evidence="9">
        <text>adenosine(37) in tRNA + dimethylallyl diphosphate = N(6)-dimethylallyladenosine(37) in tRNA + diphosphate</text>
        <dbReference type="Rhea" id="RHEA:26482"/>
        <dbReference type="Rhea" id="RHEA-COMP:10162"/>
        <dbReference type="Rhea" id="RHEA-COMP:10375"/>
        <dbReference type="ChEBI" id="CHEBI:33019"/>
        <dbReference type="ChEBI" id="CHEBI:57623"/>
        <dbReference type="ChEBI" id="CHEBI:74411"/>
        <dbReference type="ChEBI" id="CHEBI:74415"/>
        <dbReference type="EC" id="2.5.1.75"/>
    </reaction>
</comment>
<keyword evidence="8" id="KW-0460">Magnesium</keyword>
<dbReference type="PANTHER" id="PTHR11088">
    <property type="entry name" value="TRNA DIMETHYLALLYLTRANSFERASE"/>
    <property type="match status" value="1"/>
</dbReference>
<evidence type="ECO:0000256" key="1">
    <source>
        <dbReference type="ARBA" id="ARBA00001946"/>
    </source>
</evidence>
<dbReference type="NCBIfam" id="TIGR00174">
    <property type="entry name" value="miaA"/>
    <property type="match status" value="1"/>
</dbReference>
<dbReference type="Gene3D" id="1.10.20.140">
    <property type="match status" value="1"/>
</dbReference>
<name>A0A1W1C5K3_9ZZZZ</name>
<comment type="cofactor">
    <cofactor evidence="1">
        <name>Mg(2+)</name>
        <dbReference type="ChEBI" id="CHEBI:18420"/>
    </cofactor>
</comment>
<comment type="similarity">
    <text evidence="2">Belongs to the IPP transferase family.</text>
</comment>
<evidence type="ECO:0000256" key="8">
    <source>
        <dbReference type="ARBA" id="ARBA00022842"/>
    </source>
</evidence>
<dbReference type="Gene3D" id="3.40.50.300">
    <property type="entry name" value="P-loop containing nucleotide triphosphate hydrolases"/>
    <property type="match status" value="1"/>
</dbReference>
<evidence type="ECO:0000256" key="7">
    <source>
        <dbReference type="ARBA" id="ARBA00022840"/>
    </source>
</evidence>
<evidence type="ECO:0000256" key="2">
    <source>
        <dbReference type="ARBA" id="ARBA00005842"/>
    </source>
</evidence>
<protein>
    <recommendedName>
        <fullName evidence="3">tRNA dimethylallyltransferase</fullName>
        <ecNumber evidence="3">2.5.1.75</ecNumber>
    </recommendedName>
</protein>
<dbReference type="Pfam" id="PF01715">
    <property type="entry name" value="IPPT"/>
    <property type="match status" value="1"/>
</dbReference>
<dbReference type="GO" id="GO:0006400">
    <property type="term" value="P:tRNA modification"/>
    <property type="evidence" value="ECO:0007669"/>
    <property type="project" value="TreeGrafter"/>
</dbReference>